<evidence type="ECO:0000259" key="3">
    <source>
        <dbReference type="Pfam" id="PF13731"/>
    </source>
</evidence>
<organism evidence="4 5">
    <name type="scientific">Lapidilactobacillus mulanensis</name>
    <dbReference type="NCBI Taxonomy" id="2485999"/>
    <lineage>
        <taxon>Bacteria</taxon>
        <taxon>Bacillati</taxon>
        <taxon>Bacillota</taxon>
        <taxon>Bacilli</taxon>
        <taxon>Lactobacillales</taxon>
        <taxon>Lactobacillaceae</taxon>
        <taxon>Lapidilactobacillus</taxon>
    </lineage>
</organism>
<feature type="region of interest" description="Disordered" evidence="1">
    <location>
        <begin position="146"/>
        <end position="186"/>
    </location>
</feature>
<dbReference type="Pfam" id="PF13731">
    <property type="entry name" value="WxL"/>
    <property type="match status" value="1"/>
</dbReference>
<dbReference type="EMBL" id="JBHTOF010000014">
    <property type="protein sequence ID" value="MFD1464698.1"/>
    <property type="molecule type" value="Genomic_DNA"/>
</dbReference>
<evidence type="ECO:0000256" key="1">
    <source>
        <dbReference type="SAM" id="MobiDB-lite"/>
    </source>
</evidence>
<keyword evidence="2" id="KW-0732">Signal</keyword>
<evidence type="ECO:0000313" key="5">
    <source>
        <dbReference type="Proteomes" id="UP001597244"/>
    </source>
</evidence>
<proteinExistence type="predicted"/>
<reference evidence="5" key="1">
    <citation type="journal article" date="2019" name="Int. J. Syst. Evol. Microbiol.">
        <title>The Global Catalogue of Microorganisms (GCM) 10K type strain sequencing project: providing services to taxonomists for standard genome sequencing and annotation.</title>
        <authorList>
            <consortium name="The Broad Institute Genomics Platform"/>
            <consortium name="The Broad Institute Genome Sequencing Center for Infectious Disease"/>
            <person name="Wu L."/>
            <person name="Ma J."/>
        </authorList>
    </citation>
    <scope>NUCLEOTIDE SEQUENCE [LARGE SCALE GENOMIC DNA]</scope>
    <source>
        <strain evidence="5">CCM 8951</strain>
    </source>
</reference>
<protein>
    <submittedName>
        <fullName evidence="4">WxL domain-containing protein</fullName>
    </submittedName>
</protein>
<feature type="signal peptide" evidence="2">
    <location>
        <begin position="1"/>
        <end position="21"/>
    </location>
</feature>
<name>A0ABW4DLL0_9LACO</name>
<dbReference type="Proteomes" id="UP001597244">
    <property type="component" value="Unassembled WGS sequence"/>
</dbReference>
<evidence type="ECO:0000256" key="2">
    <source>
        <dbReference type="SAM" id="SignalP"/>
    </source>
</evidence>
<sequence length="297" mass="31589">MKFGRLTGTLLAGATVLSALAMAPIGASFAATQEGNAEANGGVALPQTDNTTVGISFGDNSSNGNTGYLRLQMVPHVLDFGNHEQFYAKYPIFMADGKNMSKDDNNRHPNYEGGDTNQTAILNTSDTQLTKVAGKAWATVVDKQATRIQDPDDDKNTSEPGSWTLSVKADDSLQKQTDQGNNAGVPINDAVLSFDKTAYGRTQDIFALTAEEQDQGYDASIGTSDRDVTAISTKIVLPLSSTDVYHTVATAGDGYGKGANVFGWNKTDIQLTLPTTAVVENAIYTTTLTWQLSTGIK</sequence>
<feature type="chain" id="PRO_5045693840" evidence="2">
    <location>
        <begin position="22"/>
        <end position="297"/>
    </location>
</feature>
<comment type="caution">
    <text evidence="4">The sequence shown here is derived from an EMBL/GenBank/DDBJ whole genome shotgun (WGS) entry which is preliminary data.</text>
</comment>
<gene>
    <name evidence="4" type="ORF">ACFQ4L_01145</name>
</gene>
<evidence type="ECO:0000313" key="4">
    <source>
        <dbReference type="EMBL" id="MFD1464698.1"/>
    </source>
</evidence>
<dbReference type="RefSeq" id="WP_125576783.1">
    <property type="nucleotide sequence ID" value="NZ_JBHTOF010000014.1"/>
</dbReference>
<feature type="domain" description="WxL" evidence="3">
    <location>
        <begin position="154"/>
        <end position="294"/>
    </location>
</feature>
<accession>A0ABW4DLL0</accession>
<keyword evidence="5" id="KW-1185">Reference proteome</keyword>
<dbReference type="InterPro" id="IPR027994">
    <property type="entry name" value="WxL_dom"/>
</dbReference>